<reference evidence="1" key="1">
    <citation type="submission" date="2022-07" db="EMBL/GenBank/DDBJ databases">
        <title>Alkalimarinus sp. nov., isolated from gut of a Alitta virens.</title>
        <authorList>
            <person name="Yang A.I."/>
            <person name="Shin N.-R."/>
        </authorList>
    </citation>
    <scope>NUCLEOTIDE SEQUENCE</scope>
    <source>
        <strain evidence="1">FA028</strain>
    </source>
</reference>
<organism evidence="1 2">
    <name type="scientific">Alkalimarinus sediminis</name>
    <dbReference type="NCBI Taxonomy" id="1632866"/>
    <lineage>
        <taxon>Bacteria</taxon>
        <taxon>Pseudomonadati</taxon>
        <taxon>Pseudomonadota</taxon>
        <taxon>Gammaproteobacteria</taxon>
        <taxon>Alteromonadales</taxon>
        <taxon>Alteromonadaceae</taxon>
        <taxon>Alkalimarinus</taxon>
    </lineage>
</organism>
<dbReference type="KEGG" id="asem:NNL22_03515"/>
<protein>
    <submittedName>
        <fullName evidence="1">Uncharacterized protein</fullName>
    </submittedName>
</protein>
<dbReference type="AlphaFoldDB" id="A0A9E8HJ88"/>
<name>A0A9E8HJ88_9ALTE</name>
<proteinExistence type="predicted"/>
<dbReference type="RefSeq" id="WP_251810500.1">
    <property type="nucleotide sequence ID" value="NZ_CP101527.1"/>
</dbReference>
<keyword evidence="2" id="KW-1185">Reference proteome</keyword>
<gene>
    <name evidence="1" type="ORF">NNL22_03515</name>
</gene>
<dbReference type="Proteomes" id="UP001164472">
    <property type="component" value="Chromosome"/>
</dbReference>
<sequence length="209" mass="23778">MKNIPVTKKPNPQGKGLVAVLDELDSRRTYECSGSAVSLSQILHDYAISRLILCAQFNFKPVTNTHYYLYVKNQTLRLSLIAPREWRDDRFGYYICRCLLEESMFWRVSDKNQHPDTAEHLASAITPLKHTLLSDFNADVPLETALPYYDERLPFHRRVMANALAVQVRDRIPEALPRSFKALGKQYGGGVGKIPLLHESFDADGKVVS</sequence>
<accession>A0A9E8HJ88</accession>
<evidence type="ECO:0000313" key="2">
    <source>
        <dbReference type="Proteomes" id="UP001164472"/>
    </source>
</evidence>
<dbReference type="EMBL" id="CP101527">
    <property type="protein sequence ID" value="UZW75675.1"/>
    <property type="molecule type" value="Genomic_DNA"/>
</dbReference>
<evidence type="ECO:0000313" key="1">
    <source>
        <dbReference type="EMBL" id="UZW75675.1"/>
    </source>
</evidence>